<evidence type="ECO:0000256" key="2">
    <source>
        <dbReference type="SAM" id="MobiDB-lite"/>
    </source>
</evidence>
<name>A0ABW2TG60_9PSEU</name>
<dbReference type="SUPFAM" id="SSF51215">
    <property type="entry name" value="Regulatory protein AraC"/>
    <property type="match status" value="1"/>
</dbReference>
<evidence type="ECO:0000256" key="1">
    <source>
        <dbReference type="ARBA" id="ARBA00023125"/>
    </source>
</evidence>
<sequence>MTRPEPVRFLRTEPTMAFPHGRLLALRDAQLHVLAPDGWDRLGRGRPAGAQWVSREEAEDWVEREGWTADLLDAVPGPDHIPFPRPIRRAIVDWSRPWGGMMRGTTVPPGTPCDAPREGVLPMHRLEVGSALPFAVGTFDSIGPMSRADFPHRHTFHEIVFVTAGAGAHVVDLARWELRPPHLCVIAPGQVHHWDARGLEGHVVLFTDDFLLDHPGDLTLLRDLAASPWLTLDERAATETAGLVAELHREHTARAEGRTPSCGRCCTCWWCGPPGSRVCPRPRAAASRRSSRGCGRRRSCGRSRRTPSGSG</sequence>
<feature type="region of interest" description="Disordered" evidence="2">
    <location>
        <begin position="285"/>
        <end position="311"/>
    </location>
</feature>
<dbReference type="Proteomes" id="UP001596512">
    <property type="component" value="Unassembled WGS sequence"/>
</dbReference>
<protein>
    <submittedName>
        <fullName evidence="4">AraC family ligand binding domain-containing protein</fullName>
    </submittedName>
</protein>
<accession>A0ABW2TG60</accession>
<comment type="caution">
    <text evidence="4">The sequence shown here is derived from an EMBL/GenBank/DDBJ whole genome shotgun (WGS) entry which is preliminary data.</text>
</comment>
<keyword evidence="5" id="KW-1185">Reference proteome</keyword>
<feature type="compositionally biased region" description="Basic residues" evidence="2">
    <location>
        <begin position="289"/>
        <end position="305"/>
    </location>
</feature>
<evidence type="ECO:0000259" key="3">
    <source>
        <dbReference type="Pfam" id="PF02311"/>
    </source>
</evidence>
<dbReference type="Pfam" id="PF02311">
    <property type="entry name" value="AraC_binding"/>
    <property type="match status" value="1"/>
</dbReference>
<reference evidence="5" key="1">
    <citation type="journal article" date="2019" name="Int. J. Syst. Evol. Microbiol.">
        <title>The Global Catalogue of Microorganisms (GCM) 10K type strain sequencing project: providing services to taxonomists for standard genome sequencing and annotation.</title>
        <authorList>
            <consortium name="The Broad Institute Genomics Platform"/>
            <consortium name="The Broad Institute Genome Sequencing Center for Infectious Disease"/>
            <person name="Wu L."/>
            <person name="Ma J."/>
        </authorList>
    </citation>
    <scope>NUCLEOTIDE SEQUENCE [LARGE SCALE GENOMIC DNA]</scope>
    <source>
        <strain evidence="5">JCM 17695</strain>
    </source>
</reference>
<evidence type="ECO:0000313" key="4">
    <source>
        <dbReference type="EMBL" id="MFC7612732.1"/>
    </source>
</evidence>
<dbReference type="Gene3D" id="2.60.120.10">
    <property type="entry name" value="Jelly Rolls"/>
    <property type="match status" value="1"/>
</dbReference>
<dbReference type="EMBL" id="JBHTEY010000004">
    <property type="protein sequence ID" value="MFC7612732.1"/>
    <property type="molecule type" value="Genomic_DNA"/>
</dbReference>
<dbReference type="InterPro" id="IPR003313">
    <property type="entry name" value="AraC-bd"/>
</dbReference>
<dbReference type="InterPro" id="IPR014710">
    <property type="entry name" value="RmlC-like_jellyroll"/>
</dbReference>
<keyword evidence="1" id="KW-0238">DNA-binding</keyword>
<gene>
    <name evidence="4" type="ORF">ACFQV2_02835</name>
</gene>
<evidence type="ECO:0000313" key="5">
    <source>
        <dbReference type="Proteomes" id="UP001596512"/>
    </source>
</evidence>
<proteinExistence type="predicted"/>
<organism evidence="4 5">
    <name type="scientific">Actinokineospora soli</name>
    <dbReference type="NCBI Taxonomy" id="1048753"/>
    <lineage>
        <taxon>Bacteria</taxon>
        <taxon>Bacillati</taxon>
        <taxon>Actinomycetota</taxon>
        <taxon>Actinomycetes</taxon>
        <taxon>Pseudonocardiales</taxon>
        <taxon>Pseudonocardiaceae</taxon>
        <taxon>Actinokineospora</taxon>
    </lineage>
</organism>
<dbReference type="InterPro" id="IPR037923">
    <property type="entry name" value="HTH-like"/>
</dbReference>
<feature type="domain" description="AraC-type arabinose-binding/dimerisation" evidence="3">
    <location>
        <begin position="151"/>
        <end position="249"/>
    </location>
</feature>